<keyword evidence="6 7" id="KW-0472">Membrane</keyword>
<evidence type="ECO:0000256" key="4">
    <source>
        <dbReference type="ARBA" id="ARBA00022692"/>
    </source>
</evidence>
<reference evidence="9 10" key="1">
    <citation type="journal article" date="2016" name="Sci. Rep.">
        <title>Metabolic traits of an uncultured archaeal lineage -MSBL1- from brine pools of the Red Sea.</title>
        <authorList>
            <person name="Mwirichia R."/>
            <person name="Alam I."/>
            <person name="Rashid M."/>
            <person name="Vinu M."/>
            <person name="Ba-Alawi W."/>
            <person name="Anthony Kamau A."/>
            <person name="Kamanda Ngugi D."/>
            <person name="Goker M."/>
            <person name="Klenk H.P."/>
            <person name="Bajic V."/>
            <person name="Stingl U."/>
        </authorList>
    </citation>
    <scope>NUCLEOTIDE SEQUENCE [LARGE SCALE GENOMIC DNA]</scope>
    <source>
        <strain evidence="9">SCGC-AAA259D14</strain>
    </source>
</reference>
<dbReference type="AlphaFoldDB" id="A0A133U4X2"/>
<keyword evidence="10" id="KW-1185">Reference proteome</keyword>
<evidence type="ECO:0000313" key="9">
    <source>
        <dbReference type="EMBL" id="KXA89214.1"/>
    </source>
</evidence>
<evidence type="ECO:0000256" key="1">
    <source>
        <dbReference type="ARBA" id="ARBA00004651"/>
    </source>
</evidence>
<accession>A0A133U4X2</accession>
<name>A0A133U4X2_9EURY</name>
<dbReference type="CDD" id="cd06261">
    <property type="entry name" value="TM_PBP2"/>
    <property type="match status" value="1"/>
</dbReference>
<keyword evidence="2 7" id="KW-0813">Transport</keyword>
<feature type="domain" description="ABC transmembrane type-1" evidence="8">
    <location>
        <begin position="70"/>
        <end position="254"/>
    </location>
</feature>
<evidence type="ECO:0000256" key="5">
    <source>
        <dbReference type="ARBA" id="ARBA00022989"/>
    </source>
</evidence>
<dbReference type="InterPro" id="IPR035906">
    <property type="entry name" value="MetI-like_sf"/>
</dbReference>
<comment type="subcellular location">
    <subcellularLocation>
        <location evidence="1 7">Cell membrane</location>
        <topology evidence="1 7">Multi-pass membrane protein</topology>
    </subcellularLocation>
</comment>
<proteinExistence type="inferred from homology"/>
<evidence type="ECO:0000256" key="6">
    <source>
        <dbReference type="ARBA" id="ARBA00023136"/>
    </source>
</evidence>
<feature type="transmembrane region" description="Helical" evidence="7">
    <location>
        <begin position="12"/>
        <end position="33"/>
    </location>
</feature>
<dbReference type="InterPro" id="IPR000515">
    <property type="entry name" value="MetI-like"/>
</dbReference>
<organism evidence="9 10">
    <name type="scientific">candidate division MSBL1 archaeon SCGC-AAA259D14</name>
    <dbReference type="NCBI Taxonomy" id="1698261"/>
    <lineage>
        <taxon>Archaea</taxon>
        <taxon>Methanobacteriati</taxon>
        <taxon>Methanobacteriota</taxon>
        <taxon>candidate division MSBL1</taxon>
    </lineage>
</organism>
<dbReference type="Pfam" id="PF00528">
    <property type="entry name" value="BPD_transp_1"/>
    <property type="match status" value="1"/>
</dbReference>
<dbReference type="Proteomes" id="UP000070589">
    <property type="component" value="Unassembled WGS sequence"/>
</dbReference>
<keyword evidence="5 7" id="KW-1133">Transmembrane helix</keyword>
<comment type="caution">
    <text evidence="9">The sequence shown here is derived from an EMBL/GenBank/DDBJ whole genome shotgun (WGS) entry which is preliminary data.</text>
</comment>
<keyword evidence="3" id="KW-1003">Cell membrane</keyword>
<sequence>MKDKIVSKVKQFKARNFIVPIIVLVVWEIVARYNLFPLWPSLELVFGTAAGWIFGIKPVGGVEYYYLGAFSRDVIMSFYRVVVGYAIGGGLAVVLGIMNAWNDRLRNFTDPFIQIIRPIPRTAYLPFMLIIFGIGDLPAIMLVVIGAFLMTYVEVLDGASLVQGRFKRAASMLGASRFQVLRKVILPGSLPSVFSGARVGLGYAWAMIVIAEKFGASFGLGHFLWTGYTFMRLDVVVAAMIFLGIFGFLTDSVLVGVKEWKIKWARELAVE</sequence>
<keyword evidence="4 7" id="KW-0812">Transmembrane</keyword>
<feature type="transmembrane region" description="Helical" evidence="7">
    <location>
        <begin position="203"/>
        <end position="225"/>
    </location>
</feature>
<evidence type="ECO:0000259" key="8">
    <source>
        <dbReference type="PROSITE" id="PS50928"/>
    </source>
</evidence>
<dbReference type="PANTHER" id="PTHR30151:SF0">
    <property type="entry name" value="ABC TRANSPORTER PERMEASE PROTEIN MJ0413-RELATED"/>
    <property type="match status" value="1"/>
</dbReference>
<gene>
    <name evidence="9" type="ORF">AKJ62_03545</name>
</gene>
<comment type="similarity">
    <text evidence="7">Belongs to the binding-protein-dependent transport system permease family.</text>
</comment>
<evidence type="ECO:0000256" key="3">
    <source>
        <dbReference type="ARBA" id="ARBA00022475"/>
    </source>
</evidence>
<feature type="transmembrane region" description="Helical" evidence="7">
    <location>
        <begin position="45"/>
        <end position="66"/>
    </location>
</feature>
<dbReference type="EMBL" id="LHXL01000049">
    <property type="protein sequence ID" value="KXA89214.1"/>
    <property type="molecule type" value="Genomic_DNA"/>
</dbReference>
<dbReference type="GO" id="GO:0005886">
    <property type="term" value="C:plasma membrane"/>
    <property type="evidence" value="ECO:0007669"/>
    <property type="project" value="UniProtKB-SubCell"/>
</dbReference>
<feature type="transmembrane region" description="Helical" evidence="7">
    <location>
        <begin position="127"/>
        <end position="153"/>
    </location>
</feature>
<dbReference type="PROSITE" id="PS50928">
    <property type="entry name" value="ABC_TM1"/>
    <property type="match status" value="1"/>
</dbReference>
<feature type="transmembrane region" description="Helical" evidence="7">
    <location>
        <begin position="78"/>
        <end position="101"/>
    </location>
</feature>
<evidence type="ECO:0000313" key="10">
    <source>
        <dbReference type="Proteomes" id="UP000070589"/>
    </source>
</evidence>
<evidence type="ECO:0000256" key="2">
    <source>
        <dbReference type="ARBA" id="ARBA00022448"/>
    </source>
</evidence>
<dbReference type="Gene3D" id="1.10.3720.10">
    <property type="entry name" value="MetI-like"/>
    <property type="match status" value="1"/>
</dbReference>
<dbReference type="PANTHER" id="PTHR30151">
    <property type="entry name" value="ALKANE SULFONATE ABC TRANSPORTER-RELATED, MEMBRANE SUBUNIT"/>
    <property type="match status" value="1"/>
</dbReference>
<protein>
    <recommendedName>
        <fullName evidence="8">ABC transmembrane type-1 domain-containing protein</fullName>
    </recommendedName>
</protein>
<evidence type="ECO:0000256" key="7">
    <source>
        <dbReference type="RuleBase" id="RU363032"/>
    </source>
</evidence>
<feature type="transmembrane region" description="Helical" evidence="7">
    <location>
        <begin position="237"/>
        <end position="257"/>
    </location>
</feature>
<dbReference type="GO" id="GO:0055085">
    <property type="term" value="P:transmembrane transport"/>
    <property type="evidence" value="ECO:0007669"/>
    <property type="project" value="InterPro"/>
</dbReference>
<dbReference type="SUPFAM" id="SSF161098">
    <property type="entry name" value="MetI-like"/>
    <property type="match status" value="1"/>
</dbReference>